<dbReference type="GO" id="GO:0006633">
    <property type="term" value="P:fatty acid biosynthetic process"/>
    <property type="evidence" value="ECO:0007669"/>
    <property type="project" value="UniProtKB-UniRule"/>
</dbReference>
<keyword evidence="11" id="KW-1185">Reference proteome</keyword>
<reference evidence="10 11" key="1">
    <citation type="journal article" date="2019" name="PLoS ONE">
        <title>Pup mortality in New Zealand sea lions (Phocarctos hookeri) at Enderby Island, Auckland Islands, 2013-18.</title>
        <authorList>
            <person name="Michael S.A."/>
            <person name="Hayman D.T.S."/>
            <person name="Gray R."/>
            <person name="Zhang J."/>
            <person name="Rogers L."/>
            <person name="Roe W.D."/>
        </authorList>
    </citation>
    <scope>NUCLEOTIDE SEQUENCE [LARGE SCALE GENOMIC DNA]</scope>
    <source>
        <strain evidence="10 11">SM868</strain>
    </source>
</reference>
<dbReference type="RefSeq" id="WP_041773760.1">
    <property type="nucleotide sequence ID" value="NZ_WFKQ01000003.1"/>
</dbReference>
<evidence type="ECO:0000256" key="8">
    <source>
        <dbReference type="ARBA" id="ARBA00025049"/>
    </source>
</evidence>
<keyword evidence="5 9" id="KW-0441">Lipid A biosynthesis</keyword>
<dbReference type="EMBL" id="WFKQ01000003">
    <property type="protein sequence ID" value="MUG32324.1"/>
    <property type="molecule type" value="Genomic_DNA"/>
</dbReference>
<dbReference type="PANTHER" id="PTHR30272:SF1">
    <property type="entry name" value="3-HYDROXYACYL-[ACYL-CARRIER-PROTEIN] DEHYDRATASE"/>
    <property type="match status" value="1"/>
</dbReference>
<evidence type="ECO:0000256" key="5">
    <source>
        <dbReference type="ARBA" id="ARBA00022556"/>
    </source>
</evidence>
<organism evidence="10 11">
    <name type="scientific">Psychrobacter sanguinis</name>
    <dbReference type="NCBI Taxonomy" id="861445"/>
    <lineage>
        <taxon>Bacteria</taxon>
        <taxon>Pseudomonadati</taxon>
        <taxon>Pseudomonadota</taxon>
        <taxon>Gammaproteobacteria</taxon>
        <taxon>Moraxellales</taxon>
        <taxon>Moraxellaceae</taxon>
        <taxon>Psychrobacter</taxon>
    </lineage>
</organism>
<comment type="similarity">
    <text evidence="2 9">Belongs to the thioester dehydratase family. FabZ subfamily.</text>
</comment>
<evidence type="ECO:0000256" key="7">
    <source>
        <dbReference type="ARBA" id="ARBA00023239"/>
    </source>
</evidence>
<dbReference type="Pfam" id="PF07977">
    <property type="entry name" value="FabA"/>
    <property type="match status" value="1"/>
</dbReference>
<protein>
    <recommendedName>
        <fullName evidence="9">3-hydroxyacyl-[acyl-carrier-protein] dehydratase FabZ</fullName>
        <ecNumber evidence="9">4.2.1.59</ecNumber>
    </recommendedName>
    <alternativeName>
        <fullName evidence="9">(3R)-hydroxymyristoyl-[acyl-carrier-protein] dehydratase</fullName>
        <shortName evidence="9">(3R)-hydroxymyristoyl-ACP dehydrase</shortName>
    </alternativeName>
    <alternativeName>
        <fullName evidence="9">Beta-hydroxyacyl-ACP dehydratase</fullName>
    </alternativeName>
</protein>
<evidence type="ECO:0000256" key="3">
    <source>
        <dbReference type="ARBA" id="ARBA00022490"/>
    </source>
</evidence>
<dbReference type="AlphaFoldDB" id="A0A844M0M0"/>
<sequence length="164" mass="18434">MTAEDHQALADQGVSLPLRFEALKRYLPHRYPFMLVDRVTDCSSGQWISGYKNVTINEPFFQGHFPEQPIMPGVLIVEALAQVSGVLAFISRGISAADGHLFLFAGVDKVRFRCPVVPGDKLILKSRLLTQKRDVYKFECKAYVEDTLAASAELMIMRQDSRSK</sequence>
<evidence type="ECO:0000256" key="2">
    <source>
        <dbReference type="ARBA" id="ARBA00009174"/>
    </source>
</evidence>
<proteinExistence type="inferred from homology"/>
<keyword evidence="7 9" id="KW-0456">Lyase</keyword>
<accession>A0A844M0M0</accession>
<feature type="active site" evidence="9">
    <location>
        <position position="64"/>
    </location>
</feature>
<dbReference type="NCBIfam" id="TIGR01750">
    <property type="entry name" value="fabZ"/>
    <property type="match status" value="1"/>
</dbReference>
<dbReference type="GO" id="GO:0009245">
    <property type="term" value="P:lipid A biosynthetic process"/>
    <property type="evidence" value="ECO:0007669"/>
    <property type="project" value="UniProtKB-UniRule"/>
</dbReference>
<evidence type="ECO:0000313" key="10">
    <source>
        <dbReference type="EMBL" id="MUG32324.1"/>
    </source>
</evidence>
<comment type="function">
    <text evidence="8 9">Involved in unsaturated fatty acids biosynthesis. Catalyzes the dehydration of short chain beta-hydroxyacyl-ACPs and long chain saturated and unsaturated beta-hydroxyacyl-ACPs.</text>
</comment>
<dbReference type="GO" id="GO:0005737">
    <property type="term" value="C:cytoplasm"/>
    <property type="evidence" value="ECO:0007669"/>
    <property type="project" value="UniProtKB-SubCell"/>
</dbReference>
<dbReference type="HAMAP" id="MF_00406">
    <property type="entry name" value="FabZ"/>
    <property type="match status" value="1"/>
</dbReference>
<dbReference type="Gene3D" id="3.10.129.10">
    <property type="entry name" value="Hotdog Thioesterase"/>
    <property type="match status" value="1"/>
</dbReference>
<evidence type="ECO:0000256" key="4">
    <source>
        <dbReference type="ARBA" id="ARBA00022516"/>
    </source>
</evidence>
<dbReference type="GO" id="GO:0019171">
    <property type="term" value="F:(3R)-hydroxyacyl-[acyl-carrier-protein] dehydratase activity"/>
    <property type="evidence" value="ECO:0007669"/>
    <property type="project" value="UniProtKB-EC"/>
</dbReference>
<keyword evidence="3 9" id="KW-0963">Cytoplasm</keyword>
<dbReference type="FunFam" id="3.10.129.10:FF:000001">
    <property type="entry name" value="3-hydroxyacyl-[acyl-carrier-protein] dehydratase FabZ"/>
    <property type="match status" value="1"/>
</dbReference>
<dbReference type="Proteomes" id="UP000442109">
    <property type="component" value="Unassembled WGS sequence"/>
</dbReference>
<keyword evidence="4 9" id="KW-0444">Lipid biosynthesis</keyword>
<dbReference type="NCBIfam" id="NF000582">
    <property type="entry name" value="PRK00006.1"/>
    <property type="match status" value="1"/>
</dbReference>
<gene>
    <name evidence="9 10" type="primary">fabZ</name>
    <name evidence="10" type="ORF">GB996_05905</name>
</gene>
<dbReference type="GO" id="GO:0016020">
    <property type="term" value="C:membrane"/>
    <property type="evidence" value="ECO:0007669"/>
    <property type="project" value="GOC"/>
</dbReference>
<dbReference type="InterPro" id="IPR029069">
    <property type="entry name" value="HotDog_dom_sf"/>
</dbReference>
<name>A0A844M0M0_9GAMM</name>
<dbReference type="PANTHER" id="PTHR30272">
    <property type="entry name" value="3-HYDROXYACYL-[ACYL-CARRIER-PROTEIN] DEHYDRATASE"/>
    <property type="match status" value="1"/>
</dbReference>
<dbReference type="InterPro" id="IPR013114">
    <property type="entry name" value="FabA_FabZ"/>
</dbReference>
<dbReference type="SUPFAM" id="SSF54637">
    <property type="entry name" value="Thioesterase/thiol ester dehydrase-isomerase"/>
    <property type="match status" value="1"/>
</dbReference>
<dbReference type="OrthoDB" id="9772788at2"/>
<evidence type="ECO:0000313" key="11">
    <source>
        <dbReference type="Proteomes" id="UP000442109"/>
    </source>
</evidence>
<dbReference type="CDD" id="cd01288">
    <property type="entry name" value="FabZ"/>
    <property type="match status" value="1"/>
</dbReference>
<comment type="catalytic activity">
    <reaction evidence="9">
        <text>a (3R)-hydroxyacyl-[ACP] = a (2E)-enoyl-[ACP] + H2O</text>
        <dbReference type="Rhea" id="RHEA:13097"/>
        <dbReference type="Rhea" id="RHEA-COMP:9925"/>
        <dbReference type="Rhea" id="RHEA-COMP:9945"/>
        <dbReference type="ChEBI" id="CHEBI:15377"/>
        <dbReference type="ChEBI" id="CHEBI:78784"/>
        <dbReference type="ChEBI" id="CHEBI:78827"/>
        <dbReference type="EC" id="4.2.1.59"/>
    </reaction>
</comment>
<dbReference type="EC" id="4.2.1.59" evidence="9"/>
<comment type="caution">
    <text evidence="10">The sequence shown here is derived from an EMBL/GenBank/DDBJ whole genome shotgun (WGS) entry which is preliminary data.</text>
</comment>
<evidence type="ECO:0000256" key="1">
    <source>
        <dbReference type="ARBA" id="ARBA00004496"/>
    </source>
</evidence>
<keyword evidence="6 9" id="KW-0443">Lipid metabolism</keyword>
<dbReference type="InterPro" id="IPR010084">
    <property type="entry name" value="FabZ"/>
</dbReference>
<evidence type="ECO:0000256" key="6">
    <source>
        <dbReference type="ARBA" id="ARBA00023098"/>
    </source>
</evidence>
<comment type="subcellular location">
    <subcellularLocation>
        <location evidence="1 9">Cytoplasm</location>
    </subcellularLocation>
</comment>
<evidence type="ECO:0000256" key="9">
    <source>
        <dbReference type="HAMAP-Rule" id="MF_00406"/>
    </source>
</evidence>